<reference evidence="2" key="1">
    <citation type="submission" date="2020-03" db="EMBL/GenBank/DDBJ databases">
        <title>Complete genome sequence of sulfur-oxidizing bacterium skT11.</title>
        <authorList>
            <person name="Kanda M."/>
            <person name="Kojima H."/>
            <person name="Fukui M."/>
        </authorList>
    </citation>
    <scope>NUCLEOTIDE SEQUENCE [LARGE SCALE GENOMIC DNA]</scope>
    <source>
        <strain evidence="2">skT11</strain>
    </source>
</reference>
<sequence>MDVTRTQIYKDYRKGLNSTELRRLRREIRRQVKEDKARVTEILKPFKGRKLDEETKRDIYQALMKSACTYEQSISVERDPQNTDRINVNIPSDMANVFLKG</sequence>
<dbReference type="EMBL" id="AP022853">
    <property type="protein sequence ID" value="BCB26454.1"/>
    <property type="molecule type" value="Genomic_DNA"/>
</dbReference>
<dbReference type="RefSeq" id="WP_173062186.1">
    <property type="nucleotide sequence ID" value="NZ_AP022853.1"/>
</dbReference>
<accession>A0A6F8V9W8</accession>
<gene>
    <name evidence="1" type="ORF">SKTS_13400</name>
</gene>
<dbReference type="AlphaFoldDB" id="A0A6F8V9W8"/>
<evidence type="ECO:0000313" key="2">
    <source>
        <dbReference type="Proteomes" id="UP000502260"/>
    </source>
</evidence>
<keyword evidence="2" id="KW-1185">Reference proteome</keyword>
<dbReference type="Proteomes" id="UP000502260">
    <property type="component" value="Chromosome"/>
</dbReference>
<evidence type="ECO:0000313" key="1">
    <source>
        <dbReference type="EMBL" id="BCB26454.1"/>
    </source>
</evidence>
<proteinExistence type="predicted"/>
<organism evidence="1 2">
    <name type="scientific">Sulfurimicrobium lacus</name>
    <dbReference type="NCBI Taxonomy" id="2715678"/>
    <lineage>
        <taxon>Bacteria</taxon>
        <taxon>Pseudomonadati</taxon>
        <taxon>Pseudomonadota</taxon>
        <taxon>Betaproteobacteria</taxon>
        <taxon>Nitrosomonadales</taxon>
        <taxon>Sulfuricellaceae</taxon>
        <taxon>Sulfurimicrobium</taxon>
    </lineage>
</organism>
<dbReference type="KEGG" id="slac:SKTS_13400"/>
<name>A0A6F8V9W8_9PROT</name>
<protein>
    <submittedName>
        <fullName evidence="1">Uncharacterized protein</fullName>
    </submittedName>
</protein>